<reference evidence="1 2" key="1">
    <citation type="submission" date="2024-05" db="EMBL/GenBank/DDBJ databases">
        <authorList>
            <person name="Venkateswaran K."/>
        </authorList>
    </citation>
    <scope>NUCLEOTIDE SEQUENCE [LARGE SCALE GENOMIC DNA]</scope>
    <source>
        <strain evidence="1 2">179-C4-2-HS</strain>
    </source>
</reference>
<dbReference type="EMBL" id="JAROBZ020000001">
    <property type="protein sequence ID" value="MFB3167828.1"/>
    <property type="molecule type" value="Genomic_DNA"/>
</dbReference>
<gene>
    <name evidence="1" type="ORF">P5G62_011995</name>
</gene>
<proteinExistence type="predicted"/>
<protein>
    <submittedName>
        <fullName evidence="1">Uncharacterized protein</fullName>
    </submittedName>
</protein>
<evidence type="ECO:0000313" key="1">
    <source>
        <dbReference type="EMBL" id="MFB3167828.1"/>
    </source>
</evidence>
<keyword evidence="2" id="KW-1185">Reference proteome</keyword>
<sequence length="223" mass="27394">MNEQKHYRDDLLEWCYAVEENWDSMKPRFLKLYTIEIIKEWEESCRQLKTKLSEDINAEIEDYETATNLYEQWELLYRESIAYPEDIEVDSEYYVEKDGQIQMDEDYLETNAHREESESESKQYIDLEELNQYRENLLEWCDNLYTNWNKSKLRLSNLVDNETFEIWEGMYSEFKERLQEDLPLEYEDYETANTLYEQWKNLLDESYSNQKEMEVESKEFADA</sequence>
<dbReference type="RefSeq" id="WP_306074088.1">
    <property type="nucleotide sequence ID" value="NZ_JAROBZ020000001.1"/>
</dbReference>
<name>A0ABV4YUQ4_9BACI</name>
<organism evidence="1 2">
    <name type="scientific">Neobacillus driksii</name>
    <dbReference type="NCBI Taxonomy" id="3035913"/>
    <lineage>
        <taxon>Bacteria</taxon>
        <taxon>Bacillati</taxon>
        <taxon>Bacillota</taxon>
        <taxon>Bacilli</taxon>
        <taxon>Bacillales</taxon>
        <taxon>Bacillaceae</taxon>
        <taxon>Neobacillus</taxon>
    </lineage>
</organism>
<comment type="caution">
    <text evidence="1">The sequence shown here is derived from an EMBL/GenBank/DDBJ whole genome shotgun (WGS) entry which is preliminary data.</text>
</comment>
<accession>A0ABV4YUQ4</accession>
<dbReference type="Proteomes" id="UP001241748">
    <property type="component" value="Unassembled WGS sequence"/>
</dbReference>
<evidence type="ECO:0000313" key="2">
    <source>
        <dbReference type="Proteomes" id="UP001241748"/>
    </source>
</evidence>